<organism evidence="3 4">
    <name type="scientific">Victivallis vadensis</name>
    <dbReference type="NCBI Taxonomy" id="172901"/>
    <lineage>
        <taxon>Bacteria</taxon>
        <taxon>Pseudomonadati</taxon>
        <taxon>Lentisphaerota</taxon>
        <taxon>Lentisphaeria</taxon>
        <taxon>Victivallales</taxon>
        <taxon>Victivallaceae</taxon>
        <taxon>Victivallis</taxon>
    </lineage>
</organism>
<dbReference type="SUPFAM" id="SSF54523">
    <property type="entry name" value="Pili subunits"/>
    <property type="match status" value="1"/>
</dbReference>
<evidence type="ECO:0000313" key="3">
    <source>
        <dbReference type="EMBL" id="PVY38006.1"/>
    </source>
</evidence>
<dbReference type="InterPro" id="IPR045584">
    <property type="entry name" value="Pilin-like"/>
</dbReference>
<reference evidence="3 4" key="1">
    <citation type="submission" date="2018-04" db="EMBL/GenBank/DDBJ databases">
        <title>Genomic Encyclopedia of Type Strains, Phase IV (KMG-IV): sequencing the most valuable type-strain genomes for metagenomic binning, comparative biology and taxonomic classification.</title>
        <authorList>
            <person name="Goeker M."/>
        </authorList>
    </citation>
    <scope>NUCLEOTIDE SEQUENCE [LARGE SCALE GENOMIC DNA]</scope>
    <source>
        <strain evidence="3 4">DSM 14823</strain>
    </source>
</reference>
<gene>
    <name evidence="3" type="ORF">C8D82_12928</name>
</gene>
<sequence length="313" mass="33899">MKRQSGSVQRSAGGRLACESSFHRRPTTPPYRTVPNPAAAPCRTRGARHEADTPPAYRRSRPFTLIELLVVVAIIAVLAGMLLPALNQAREKAKGIKCLGNLKQIGTANQLYADDHDDLFVPYTTSTGMAGAGDYWLGEKLDSEYFDLTTSPLLGPYYGNAKYLTVCPGAVLEGDPTHVKGGGYGYNGKWLGRHGSSSSPPVTFKRSTMRAVSTTAAFADCANHGRTNTKPLAYSPYLDPKVHPDGDRTRYGSTHFRHGGMAGIAWLDGHSSSEPVGSLNPEPGKSDKIGWLGAEDEDFYNPMRRSDRIDPAD</sequence>
<dbReference type="Pfam" id="PF07963">
    <property type="entry name" value="N_methyl"/>
    <property type="match status" value="1"/>
</dbReference>
<evidence type="ECO:0000256" key="2">
    <source>
        <dbReference type="SAM" id="Phobius"/>
    </source>
</evidence>
<dbReference type="Gene3D" id="3.30.700.10">
    <property type="entry name" value="Glycoprotein, Type 4 Pilin"/>
    <property type="match status" value="1"/>
</dbReference>
<keyword evidence="2" id="KW-0472">Membrane</keyword>
<dbReference type="RefSeq" id="WP_116885238.1">
    <property type="nucleotide sequence ID" value="NZ_QEKH01000029.1"/>
</dbReference>
<feature type="transmembrane region" description="Helical" evidence="2">
    <location>
        <begin position="65"/>
        <end position="86"/>
    </location>
</feature>
<dbReference type="GeneID" id="78296517"/>
<feature type="compositionally biased region" description="Polar residues" evidence="1">
    <location>
        <begin position="1"/>
        <end position="10"/>
    </location>
</feature>
<evidence type="ECO:0000313" key="4">
    <source>
        <dbReference type="Proteomes" id="UP000245959"/>
    </source>
</evidence>
<accession>A0A2U1ANM4</accession>
<feature type="compositionally biased region" description="Basic and acidic residues" evidence="1">
    <location>
        <begin position="304"/>
        <end position="313"/>
    </location>
</feature>
<dbReference type="NCBIfam" id="TIGR02532">
    <property type="entry name" value="IV_pilin_GFxxxE"/>
    <property type="match status" value="1"/>
</dbReference>
<keyword evidence="2" id="KW-1133">Transmembrane helix</keyword>
<name>A0A2U1ANM4_9BACT</name>
<comment type="caution">
    <text evidence="3">The sequence shown here is derived from an EMBL/GenBank/DDBJ whole genome shotgun (WGS) entry which is preliminary data.</text>
</comment>
<dbReference type="PANTHER" id="PTHR30093:SF2">
    <property type="entry name" value="TYPE II SECRETION SYSTEM PROTEIN H"/>
    <property type="match status" value="1"/>
</dbReference>
<dbReference type="EMBL" id="QEKH01000029">
    <property type="protein sequence ID" value="PVY38006.1"/>
    <property type="molecule type" value="Genomic_DNA"/>
</dbReference>
<dbReference type="PANTHER" id="PTHR30093">
    <property type="entry name" value="GENERAL SECRETION PATHWAY PROTEIN G"/>
    <property type="match status" value="1"/>
</dbReference>
<dbReference type="InterPro" id="IPR012902">
    <property type="entry name" value="N_methyl_site"/>
</dbReference>
<feature type="region of interest" description="Disordered" evidence="1">
    <location>
        <begin position="1"/>
        <end position="56"/>
    </location>
</feature>
<protein>
    <submittedName>
        <fullName evidence="3">Prepilin-type N-terminal cleavage/methylation domain-containing protein/prepilin-type processing-associated H-X9-DG protein</fullName>
    </submittedName>
</protein>
<dbReference type="AlphaFoldDB" id="A0A2U1ANM4"/>
<proteinExistence type="predicted"/>
<keyword evidence="4" id="KW-1185">Reference proteome</keyword>
<dbReference type="Proteomes" id="UP000245959">
    <property type="component" value="Unassembled WGS sequence"/>
</dbReference>
<feature type="region of interest" description="Disordered" evidence="1">
    <location>
        <begin position="267"/>
        <end position="313"/>
    </location>
</feature>
<keyword evidence="2" id="KW-0812">Transmembrane</keyword>
<evidence type="ECO:0000256" key="1">
    <source>
        <dbReference type="SAM" id="MobiDB-lite"/>
    </source>
</evidence>